<dbReference type="InterPro" id="IPR003593">
    <property type="entry name" value="AAA+_ATPase"/>
</dbReference>
<dbReference type="PROSITE" id="PS00676">
    <property type="entry name" value="SIGMA54_INTERACT_2"/>
    <property type="match status" value="1"/>
</dbReference>
<dbReference type="SMART" id="SM00448">
    <property type="entry name" value="REC"/>
    <property type="match status" value="1"/>
</dbReference>
<evidence type="ECO:0000259" key="7">
    <source>
        <dbReference type="PROSITE" id="PS50110"/>
    </source>
</evidence>
<dbReference type="GO" id="GO:0006355">
    <property type="term" value="P:regulation of DNA-templated transcription"/>
    <property type="evidence" value="ECO:0007669"/>
    <property type="project" value="InterPro"/>
</dbReference>
<dbReference type="InterPro" id="IPR025943">
    <property type="entry name" value="Sigma_54_int_dom_ATP-bd_2"/>
</dbReference>
<evidence type="ECO:0000259" key="6">
    <source>
        <dbReference type="PROSITE" id="PS50045"/>
    </source>
</evidence>
<dbReference type="PRINTS" id="PR01590">
    <property type="entry name" value="HTHFIS"/>
</dbReference>
<keyword evidence="3" id="KW-0805">Transcription regulation</keyword>
<dbReference type="InterPro" id="IPR058031">
    <property type="entry name" value="AAA_lid_NorR"/>
</dbReference>
<dbReference type="PANTHER" id="PTHR32071">
    <property type="entry name" value="TRANSCRIPTIONAL REGULATORY PROTEIN"/>
    <property type="match status" value="1"/>
</dbReference>
<name>A0A928YRI7_9SPHI</name>
<evidence type="ECO:0000256" key="3">
    <source>
        <dbReference type="ARBA" id="ARBA00023015"/>
    </source>
</evidence>
<accession>A0A928YRI7</accession>
<dbReference type="GO" id="GO:0043565">
    <property type="term" value="F:sequence-specific DNA binding"/>
    <property type="evidence" value="ECO:0007669"/>
    <property type="project" value="InterPro"/>
</dbReference>
<evidence type="ECO:0000256" key="1">
    <source>
        <dbReference type="ARBA" id="ARBA00022741"/>
    </source>
</evidence>
<dbReference type="CDD" id="cd00009">
    <property type="entry name" value="AAA"/>
    <property type="match status" value="1"/>
</dbReference>
<dbReference type="GO" id="GO:0005524">
    <property type="term" value="F:ATP binding"/>
    <property type="evidence" value="ECO:0007669"/>
    <property type="project" value="UniProtKB-KW"/>
</dbReference>
<dbReference type="InterPro" id="IPR001789">
    <property type="entry name" value="Sig_transdc_resp-reg_receiver"/>
</dbReference>
<evidence type="ECO:0000256" key="5">
    <source>
        <dbReference type="PROSITE-ProRule" id="PRU00169"/>
    </source>
</evidence>
<feature type="domain" description="Sigma-54 factor interaction" evidence="6">
    <location>
        <begin position="144"/>
        <end position="373"/>
    </location>
</feature>
<proteinExistence type="predicted"/>
<organism evidence="8 9">
    <name type="scientific">Sphingobacterium hungaricum</name>
    <dbReference type="NCBI Taxonomy" id="2082723"/>
    <lineage>
        <taxon>Bacteria</taxon>
        <taxon>Pseudomonadati</taxon>
        <taxon>Bacteroidota</taxon>
        <taxon>Sphingobacteriia</taxon>
        <taxon>Sphingobacteriales</taxon>
        <taxon>Sphingobacteriaceae</taxon>
        <taxon>Sphingobacterium</taxon>
    </lineage>
</organism>
<dbReference type="Pfam" id="PF25601">
    <property type="entry name" value="AAA_lid_14"/>
    <property type="match status" value="1"/>
</dbReference>
<dbReference type="SUPFAM" id="SSF52172">
    <property type="entry name" value="CheY-like"/>
    <property type="match status" value="1"/>
</dbReference>
<evidence type="ECO:0000313" key="9">
    <source>
        <dbReference type="Proteomes" id="UP000616201"/>
    </source>
</evidence>
<dbReference type="Gene3D" id="3.40.50.2300">
    <property type="match status" value="1"/>
</dbReference>
<feature type="modified residue" description="4-aspartylphosphate" evidence="5">
    <location>
        <position position="56"/>
    </location>
</feature>
<dbReference type="Pfam" id="PF00158">
    <property type="entry name" value="Sigma54_activat"/>
    <property type="match status" value="1"/>
</dbReference>
<keyword evidence="5" id="KW-0597">Phosphoprotein</keyword>
<dbReference type="Pfam" id="PF02954">
    <property type="entry name" value="HTH_8"/>
    <property type="match status" value="1"/>
</dbReference>
<reference evidence="8" key="1">
    <citation type="submission" date="2018-02" db="EMBL/GenBank/DDBJ databases">
        <authorList>
            <person name="Vasarhelyi B.M."/>
            <person name="Deshmukh S."/>
            <person name="Balint B."/>
            <person name="Kukolya J."/>
        </authorList>
    </citation>
    <scope>NUCLEOTIDE SEQUENCE</scope>
    <source>
        <strain evidence="8">KB22</strain>
    </source>
</reference>
<dbReference type="InterPro" id="IPR002078">
    <property type="entry name" value="Sigma_54_int"/>
</dbReference>
<feature type="domain" description="Response regulatory" evidence="7">
    <location>
        <begin position="7"/>
        <end position="126"/>
    </location>
</feature>
<dbReference type="GO" id="GO:0000160">
    <property type="term" value="P:phosphorelay signal transduction system"/>
    <property type="evidence" value="ECO:0007669"/>
    <property type="project" value="InterPro"/>
</dbReference>
<dbReference type="PROSITE" id="PS50045">
    <property type="entry name" value="SIGMA54_INTERACT_4"/>
    <property type="match status" value="1"/>
</dbReference>
<dbReference type="Gene3D" id="3.40.50.300">
    <property type="entry name" value="P-loop containing nucleotide triphosphate hydrolases"/>
    <property type="match status" value="1"/>
</dbReference>
<dbReference type="Pfam" id="PF00072">
    <property type="entry name" value="Response_reg"/>
    <property type="match status" value="1"/>
</dbReference>
<keyword evidence="2" id="KW-0067">ATP-binding</keyword>
<dbReference type="FunFam" id="3.40.50.300:FF:000006">
    <property type="entry name" value="DNA-binding transcriptional regulator NtrC"/>
    <property type="match status" value="1"/>
</dbReference>
<dbReference type="Gene3D" id="1.10.8.60">
    <property type="match status" value="1"/>
</dbReference>
<keyword evidence="4" id="KW-0804">Transcription</keyword>
<dbReference type="InterPro" id="IPR027417">
    <property type="entry name" value="P-loop_NTPase"/>
</dbReference>
<dbReference type="PROSITE" id="PS50110">
    <property type="entry name" value="RESPONSE_REGULATORY"/>
    <property type="match status" value="1"/>
</dbReference>
<dbReference type="InterPro" id="IPR009057">
    <property type="entry name" value="Homeodomain-like_sf"/>
</dbReference>
<dbReference type="PANTHER" id="PTHR32071:SF113">
    <property type="entry name" value="ALGINATE BIOSYNTHESIS TRANSCRIPTIONAL REGULATORY PROTEIN ALGB"/>
    <property type="match status" value="1"/>
</dbReference>
<dbReference type="SMART" id="SM00382">
    <property type="entry name" value="AAA"/>
    <property type="match status" value="1"/>
</dbReference>
<comment type="caution">
    <text evidence="8">The sequence shown here is derived from an EMBL/GenBank/DDBJ whole genome shotgun (WGS) entry which is preliminary data.</text>
</comment>
<evidence type="ECO:0000313" key="8">
    <source>
        <dbReference type="EMBL" id="MBE8715034.1"/>
    </source>
</evidence>
<dbReference type="RefSeq" id="WP_196936886.1">
    <property type="nucleotide sequence ID" value="NZ_MU158698.1"/>
</dbReference>
<dbReference type="InterPro" id="IPR011006">
    <property type="entry name" value="CheY-like_superfamily"/>
</dbReference>
<gene>
    <name evidence="8" type="ORF">C4F49_15220</name>
</gene>
<keyword evidence="9" id="KW-1185">Reference proteome</keyword>
<dbReference type="InterPro" id="IPR002197">
    <property type="entry name" value="HTH_Fis"/>
</dbReference>
<evidence type="ECO:0000256" key="2">
    <source>
        <dbReference type="ARBA" id="ARBA00022840"/>
    </source>
</evidence>
<dbReference type="SUPFAM" id="SSF46689">
    <property type="entry name" value="Homeodomain-like"/>
    <property type="match status" value="1"/>
</dbReference>
<sequence>MKKIDTRILVVDDQDEVLIASKLILKRTFEYVYTLNDPKKILAFLAECSIDIILLDMNFRVGYEDGKEGIYRFKEIKEHFPAIKLILMTSYGNVETAVEGIKLGAIDYILKPWDNEKLIETIKQTVKQIRKTKSNPTVSETKYFIGDSIAIKEVYKLGERLAKTDATVLILGENGTGKFVLADYIHKNSARKDKPFVHVDLGALHENLFESELFGYSKGAFTDAFQDKAGRFETANEGTIFLDEIGNIPLHLQSKLLQVIQNKSVTRLGESKPRSLNVRIITATNVDLQKAVDEKLFREDLFYRINTMSLSLPSLKNRLEDLEAMTNFFIDQFSEKYQVQINPVALQLIEKLKRYSWRGNIRELQNRVERAVILAEREELTLENLGFSDENFSSFQKSDTTLSEVERQFIVQALKKNHGNISRCAEELGVSRPALYRKLEKYHIEIQKDE</sequence>
<dbReference type="AlphaFoldDB" id="A0A928YRI7"/>
<evidence type="ECO:0000256" key="4">
    <source>
        <dbReference type="ARBA" id="ARBA00023163"/>
    </source>
</evidence>
<dbReference type="CDD" id="cd00156">
    <property type="entry name" value="REC"/>
    <property type="match status" value="1"/>
</dbReference>
<dbReference type="Gene3D" id="1.10.10.60">
    <property type="entry name" value="Homeodomain-like"/>
    <property type="match status" value="1"/>
</dbReference>
<dbReference type="SUPFAM" id="SSF52540">
    <property type="entry name" value="P-loop containing nucleoside triphosphate hydrolases"/>
    <property type="match status" value="1"/>
</dbReference>
<keyword evidence="1" id="KW-0547">Nucleotide-binding</keyword>
<dbReference type="Proteomes" id="UP000616201">
    <property type="component" value="Unassembled WGS sequence"/>
</dbReference>
<dbReference type="EMBL" id="PRDK01000009">
    <property type="protein sequence ID" value="MBE8715034.1"/>
    <property type="molecule type" value="Genomic_DNA"/>
</dbReference>
<protein>
    <submittedName>
        <fullName evidence="8">Sigma-54-dependent Fis family transcriptional regulator</fullName>
    </submittedName>
</protein>